<dbReference type="Proteomes" id="UP000219688">
    <property type="component" value="Unassembled WGS sequence"/>
</dbReference>
<gene>
    <name evidence="5" type="ORF">SAMN05421879_102177</name>
</gene>
<feature type="domain" description="Gfo/Idh/MocA-like oxidoreductase C-terminal" evidence="4">
    <location>
        <begin position="28"/>
        <end position="170"/>
    </location>
</feature>
<feature type="region of interest" description="Disordered" evidence="3">
    <location>
        <begin position="162"/>
        <end position="188"/>
    </location>
</feature>
<evidence type="ECO:0000256" key="2">
    <source>
        <dbReference type="ARBA" id="ARBA00023002"/>
    </source>
</evidence>
<organism evidence="5 6">
    <name type="scientific">Ornithinimicrobium cerasi</name>
    <dbReference type="NCBI Taxonomy" id="2248773"/>
    <lineage>
        <taxon>Bacteria</taxon>
        <taxon>Bacillati</taxon>
        <taxon>Actinomycetota</taxon>
        <taxon>Actinomycetes</taxon>
        <taxon>Micrococcales</taxon>
        <taxon>Ornithinimicrobiaceae</taxon>
        <taxon>Ornithinimicrobium</taxon>
    </lineage>
</organism>
<dbReference type="PANTHER" id="PTHR43818:SF11">
    <property type="entry name" value="BCDNA.GH03377"/>
    <property type="match status" value="1"/>
</dbReference>
<comment type="similarity">
    <text evidence="1">Belongs to the Gfo/Idh/MocA family.</text>
</comment>
<protein>
    <recommendedName>
        <fullName evidence="4">Gfo/Idh/MocA-like oxidoreductase C-terminal domain-containing protein</fullName>
    </recommendedName>
</protein>
<dbReference type="InterPro" id="IPR004104">
    <property type="entry name" value="Gfo/Idh/MocA-like_OxRdtase_C"/>
</dbReference>
<evidence type="ECO:0000313" key="5">
    <source>
        <dbReference type="EMBL" id="SOC53819.1"/>
    </source>
</evidence>
<dbReference type="InterPro" id="IPR050463">
    <property type="entry name" value="Gfo/Idh/MocA_oxidrdct_glycsds"/>
</dbReference>
<feature type="compositionally biased region" description="Basic and acidic residues" evidence="3">
    <location>
        <begin position="162"/>
        <end position="171"/>
    </location>
</feature>
<evidence type="ECO:0000313" key="6">
    <source>
        <dbReference type="Proteomes" id="UP000219688"/>
    </source>
</evidence>
<dbReference type="GO" id="GO:0016491">
    <property type="term" value="F:oxidoreductase activity"/>
    <property type="evidence" value="ECO:0007669"/>
    <property type="project" value="UniProtKB-KW"/>
</dbReference>
<dbReference type="SUPFAM" id="SSF55347">
    <property type="entry name" value="Glyceraldehyde-3-phosphate dehydrogenase-like, C-terminal domain"/>
    <property type="match status" value="1"/>
</dbReference>
<dbReference type="AlphaFoldDB" id="A0A285VIC0"/>
<name>A0A285VIC0_9MICO</name>
<evidence type="ECO:0000256" key="1">
    <source>
        <dbReference type="ARBA" id="ARBA00010928"/>
    </source>
</evidence>
<evidence type="ECO:0000259" key="4">
    <source>
        <dbReference type="Pfam" id="PF02894"/>
    </source>
</evidence>
<evidence type="ECO:0000256" key="3">
    <source>
        <dbReference type="SAM" id="MobiDB-lite"/>
    </source>
</evidence>
<dbReference type="PANTHER" id="PTHR43818">
    <property type="entry name" value="BCDNA.GH03377"/>
    <property type="match status" value="1"/>
</dbReference>
<accession>A0A285VIC0</accession>
<keyword evidence="6" id="KW-1185">Reference proteome</keyword>
<reference evidence="6" key="1">
    <citation type="submission" date="2017-08" db="EMBL/GenBank/DDBJ databases">
        <authorList>
            <person name="Varghese N."/>
            <person name="Submissions S."/>
        </authorList>
    </citation>
    <scope>NUCLEOTIDE SEQUENCE [LARGE SCALE GENOMIC DNA]</scope>
    <source>
        <strain evidence="6">USBA17B2</strain>
    </source>
</reference>
<proteinExistence type="inferred from homology"/>
<dbReference type="EMBL" id="OBQK01000002">
    <property type="protein sequence ID" value="SOC53819.1"/>
    <property type="molecule type" value="Genomic_DNA"/>
</dbReference>
<dbReference type="Pfam" id="PF02894">
    <property type="entry name" value="GFO_IDH_MocA_C"/>
    <property type="match status" value="1"/>
</dbReference>
<keyword evidence="2" id="KW-0560">Oxidoreductase</keyword>
<sequence>MLDTIVAERPVAQDVSVPGLGGVAGADRAPVTVDDVAMFTGRLESGAPCVFEATRMAWGRKNAIRVEVNGSTGSLAFDFEDMNVLHLYDASAPATEQGFTRIYVTEADHPYVAAWWPPGHGLGYEHGFVHQVVDLVTAVADGEQPRPSFADGLTVQRVLDAVERSSQDEGRYTTTGTTGPVRHTEGES</sequence>
<dbReference type="Gene3D" id="3.30.360.10">
    <property type="entry name" value="Dihydrodipicolinate Reductase, domain 2"/>
    <property type="match status" value="1"/>
</dbReference>